<sequence length="85" mass="9052">MLAAAAGLFEHASVRVSPDGTVDAAGLLGIWKSLIVLYPDGTPRTKHMVNLSELVRTCPNLSDNRGYPAIWDLTAVCASYPGLLL</sequence>
<dbReference type="EMBL" id="VTZN01000101">
    <property type="protein sequence ID" value="KAA1249262.1"/>
    <property type="molecule type" value="Genomic_DNA"/>
</dbReference>
<evidence type="ECO:0000313" key="1">
    <source>
        <dbReference type="EMBL" id="KAA1249262.1"/>
    </source>
</evidence>
<proteinExistence type="predicted"/>
<comment type="caution">
    <text evidence="1">The sequence shown here is derived from an EMBL/GenBank/DDBJ whole genome shotgun (WGS) entry which is preliminary data.</text>
</comment>
<name>A0A5B1BME4_MYCSI</name>
<dbReference type="OrthoDB" id="7605094at2"/>
<accession>A0A5B1BME4</accession>
<gene>
    <name evidence="1" type="ORF">F0Q45_16155</name>
</gene>
<organism evidence="1 2">
    <name type="scientific">Mycobacterium simiae</name>
    <name type="common">Mycobacterium habana</name>
    <dbReference type="NCBI Taxonomy" id="1784"/>
    <lineage>
        <taxon>Bacteria</taxon>
        <taxon>Bacillati</taxon>
        <taxon>Actinomycetota</taxon>
        <taxon>Actinomycetes</taxon>
        <taxon>Mycobacteriales</taxon>
        <taxon>Mycobacteriaceae</taxon>
        <taxon>Mycobacterium</taxon>
        <taxon>Mycobacterium simiae complex</taxon>
    </lineage>
</organism>
<dbReference type="RefSeq" id="WP_149654897.1">
    <property type="nucleotide sequence ID" value="NZ_VTZN01000101.1"/>
</dbReference>
<reference evidence="1 2" key="1">
    <citation type="submission" date="2019-09" db="EMBL/GenBank/DDBJ databases">
        <title>Report of infection by Mycobacterium simiae a patient suffering from pulmonary tuberculosis.</title>
        <authorList>
            <person name="Mohanty P.S."/>
            <person name="Bansal A.K."/>
            <person name="Singh H."/>
            <person name="Sharma S."/>
            <person name="Patil S.A."/>
            <person name="Upadhaya P."/>
            <person name="Singh P.K."/>
            <person name="Kumar D."/>
            <person name="Kumar S."/>
            <person name="Singh R.K."/>
            <person name="Chaudhary B."/>
        </authorList>
    </citation>
    <scope>NUCLEOTIDE SEQUENCE [LARGE SCALE GENOMIC DNA]</scope>
    <source>
        <strain evidence="1 2">JAL-560-SIM</strain>
    </source>
</reference>
<dbReference type="Proteomes" id="UP000324701">
    <property type="component" value="Unassembled WGS sequence"/>
</dbReference>
<dbReference type="AlphaFoldDB" id="A0A5B1BME4"/>
<protein>
    <submittedName>
        <fullName evidence="1">Uncharacterized protein</fullName>
    </submittedName>
</protein>
<keyword evidence="2" id="KW-1185">Reference proteome</keyword>
<evidence type="ECO:0000313" key="2">
    <source>
        <dbReference type="Proteomes" id="UP000324701"/>
    </source>
</evidence>